<evidence type="ECO:0000313" key="10">
    <source>
        <dbReference type="RefSeq" id="XP_060547163.1"/>
    </source>
</evidence>
<dbReference type="PANTHER" id="PTHR24393:SF100">
    <property type="entry name" value="ZINC FINGER PROTEIN-RELATED"/>
    <property type="match status" value="1"/>
</dbReference>
<accession>A0ABM3ZFL1</accession>
<dbReference type="Gene3D" id="3.30.160.60">
    <property type="entry name" value="Classic Zinc Finger"/>
    <property type="match status" value="2"/>
</dbReference>
<dbReference type="Pfam" id="PF00096">
    <property type="entry name" value="zf-C2H2"/>
    <property type="match status" value="1"/>
</dbReference>
<evidence type="ECO:0000256" key="7">
    <source>
        <dbReference type="PROSITE-ProRule" id="PRU00042"/>
    </source>
</evidence>
<dbReference type="GeneID" id="132711684"/>
<dbReference type="PANTHER" id="PTHR24393">
    <property type="entry name" value="ZINC FINGER PROTEIN"/>
    <property type="match status" value="1"/>
</dbReference>
<keyword evidence="9" id="KW-1185">Reference proteome</keyword>
<organism evidence="9 10">
    <name type="scientific">Pantherophis guttatus</name>
    <name type="common">Corn snake</name>
    <name type="synonym">Elaphe guttata</name>
    <dbReference type="NCBI Taxonomy" id="94885"/>
    <lineage>
        <taxon>Eukaryota</taxon>
        <taxon>Metazoa</taxon>
        <taxon>Chordata</taxon>
        <taxon>Craniata</taxon>
        <taxon>Vertebrata</taxon>
        <taxon>Euteleostomi</taxon>
        <taxon>Lepidosauria</taxon>
        <taxon>Squamata</taxon>
        <taxon>Bifurcata</taxon>
        <taxon>Unidentata</taxon>
        <taxon>Episquamata</taxon>
        <taxon>Toxicofera</taxon>
        <taxon>Serpentes</taxon>
        <taxon>Colubroidea</taxon>
        <taxon>Colubridae</taxon>
        <taxon>Colubrinae</taxon>
        <taxon>Pantherophis</taxon>
    </lineage>
</organism>
<dbReference type="SUPFAM" id="SSF57667">
    <property type="entry name" value="beta-beta-alpha zinc fingers"/>
    <property type="match status" value="1"/>
</dbReference>
<reference evidence="10" key="1">
    <citation type="submission" date="2025-08" db="UniProtKB">
        <authorList>
            <consortium name="RefSeq"/>
        </authorList>
    </citation>
    <scope>IDENTIFICATION</scope>
    <source>
        <tissue evidence="10">Blood</tissue>
    </source>
</reference>
<dbReference type="InterPro" id="IPR013087">
    <property type="entry name" value="Znf_C2H2_type"/>
</dbReference>
<dbReference type="PROSITE" id="PS00028">
    <property type="entry name" value="ZINC_FINGER_C2H2_1"/>
    <property type="match status" value="1"/>
</dbReference>
<feature type="domain" description="C2H2-type" evidence="8">
    <location>
        <begin position="83"/>
        <end position="110"/>
    </location>
</feature>
<dbReference type="SMART" id="SM00355">
    <property type="entry name" value="ZnF_C2H2"/>
    <property type="match status" value="1"/>
</dbReference>
<dbReference type="InterPro" id="IPR036236">
    <property type="entry name" value="Znf_C2H2_sf"/>
</dbReference>
<keyword evidence="2" id="KW-0479">Metal-binding</keyword>
<keyword evidence="5" id="KW-0862">Zinc</keyword>
<evidence type="ECO:0000256" key="3">
    <source>
        <dbReference type="ARBA" id="ARBA00022737"/>
    </source>
</evidence>
<evidence type="ECO:0000256" key="2">
    <source>
        <dbReference type="ARBA" id="ARBA00022723"/>
    </source>
</evidence>
<dbReference type="RefSeq" id="XP_060547163.1">
    <property type="nucleotide sequence ID" value="XM_060691180.1"/>
</dbReference>
<dbReference type="Proteomes" id="UP001652622">
    <property type="component" value="Unplaced"/>
</dbReference>
<keyword evidence="6" id="KW-0539">Nucleus</keyword>
<evidence type="ECO:0000259" key="8">
    <source>
        <dbReference type="PROSITE" id="PS50157"/>
    </source>
</evidence>
<protein>
    <submittedName>
        <fullName evidence="10">Zinc finger protein ZFP2-like</fullName>
    </submittedName>
</protein>
<keyword evidence="3" id="KW-0677">Repeat</keyword>
<evidence type="ECO:0000256" key="4">
    <source>
        <dbReference type="ARBA" id="ARBA00022771"/>
    </source>
</evidence>
<evidence type="ECO:0000256" key="5">
    <source>
        <dbReference type="ARBA" id="ARBA00022833"/>
    </source>
</evidence>
<evidence type="ECO:0000256" key="1">
    <source>
        <dbReference type="ARBA" id="ARBA00006991"/>
    </source>
</evidence>
<comment type="similarity">
    <text evidence="1">Belongs to the krueppel C2H2-type zinc-finger protein family.</text>
</comment>
<name>A0ABM3ZFL1_PANGU</name>
<proteinExistence type="inferred from homology"/>
<evidence type="ECO:0000256" key="6">
    <source>
        <dbReference type="ARBA" id="ARBA00023242"/>
    </source>
</evidence>
<sequence>MSRFMQESNLTNALSVENASSRVQLFGVMRKHTRGRKTKSASNAGNVLPGNQTWCNIRDFTLERDPMNAQNRHQKRHKGEKPYKCGECGKSFLTPREVQNHERIHTGEKPFKCEECGKCFPKNTTLEGIRDSTGE</sequence>
<gene>
    <name evidence="10" type="primary">LOC132711684</name>
</gene>
<keyword evidence="4 7" id="KW-0863">Zinc-finger</keyword>
<dbReference type="PROSITE" id="PS50157">
    <property type="entry name" value="ZINC_FINGER_C2H2_2"/>
    <property type="match status" value="1"/>
</dbReference>
<evidence type="ECO:0000313" key="9">
    <source>
        <dbReference type="Proteomes" id="UP001652622"/>
    </source>
</evidence>